<dbReference type="Pfam" id="PF03544">
    <property type="entry name" value="TonB_C"/>
    <property type="match status" value="1"/>
</dbReference>
<evidence type="ECO:0000256" key="8">
    <source>
        <dbReference type="ARBA" id="ARBA00022989"/>
    </source>
</evidence>
<evidence type="ECO:0000256" key="2">
    <source>
        <dbReference type="ARBA" id="ARBA00006555"/>
    </source>
</evidence>
<evidence type="ECO:0000313" key="13">
    <source>
        <dbReference type="EMBL" id="NDU42916.1"/>
    </source>
</evidence>
<dbReference type="GO" id="GO:0015031">
    <property type="term" value="P:protein transport"/>
    <property type="evidence" value="ECO:0007669"/>
    <property type="project" value="UniProtKB-KW"/>
</dbReference>
<evidence type="ECO:0000256" key="6">
    <source>
        <dbReference type="ARBA" id="ARBA00022692"/>
    </source>
</evidence>
<evidence type="ECO:0000256" key="4">
    <source>
        <dbReference type="ARBA" id="ARBA00022475"/>
    </source>
</evidence>
<dbReference type="AlphaFoldDB" id="A0A845U6D6"/>
<dbReference type="PANTHER" id="PTHR33446:SF2">
    <property type="entry name" value="PROTEIN TONB"/>
    <property type="match status" value="1"/>
</dbReference>
<dbReference type="InterPro" id="IPR051045">
    <property type="entry name" value="TonB-dependent_transducer"/>
</dbReference>
<feature type="compositionally biased region" description="Pro residues" evidence="10">
    <location>
        <begin position="66"/>
        <end position="86"/>
    </location>
</feature>
<organism evidence="13">
    <name type="scientific">Acidithiobacillus ferrianus</name>
    <dbReference type="NCBI Taxonomy" id="2678518"/>
    <lineage>
        <taxon>Bacteria</taxon>
        <taxon>Pseudomonadati</taxon>
        <taxon>Pseudomonadota</taxon>
        <taxon>Acidithiobacillia</taxon>
        <taxon>Acidithiobacillales</taxon>
        <taxon>Acidithiobacillaceae</taxon>
        <taxon>Acidithiobacillus</taxon>
    </lineage>
</organism>
<keyword evidence="3" id="KW-0813">Transport</keyword>
<dbReference type="PRINTS" id="PR01217">
    <property type="entry name" value="PRICHEXTENSN"/>
</dbReference>
<dbReference type="PANTHER" id="PTHR33446">
    <property type="entry name" value="PROTEIN TONB-RELATED"/>
    <property type="match status" value="1"/>
</dbReference>
<evidence type="ECO:0000256" key="9">
    <source>
        <dbReference type="ARBA" id="ARBA00023136"/>
    </source>
</evidence>
<dbReference type="EMBL" id="WNJL01000035">
    <property type="protein sequence ID" value="NDU42916.1"/>
    <property type="molecule type" value="Genomic_DNA"/>
</dbReference>
<sequence length="245" mass="26248">MNTSTLSSPTQPARFKKDLFGRALLIGAVLEALMIGGLIYSNAFQPVTIKPKPKIIAIHMIQPAPPKPKPIPPPPKPVVHPKPVPKPVRKPVPKPVPRPIQHPVVHHPLPPKPVLAKTPTPAAPVYTPPVSPPAPPPPPPAPSPAARQSAIETYAAMLRTRVQANARVPESVRMMHVSGTAVIAFRLTPSGHLLSAHVARSSGIGAIDRAALKAVEQGSYPPFRKKMPKHDMTFNVHVHLSAHDS</sequence>
<accession>A0A845U6D6</accession>
<evidence type="ECO:0000256" key="1">
    <source>
        <dbReference type="ARBA" id="ARBA00004383"/>
    </source>
</evidence>
<dbReference type="PROSITE" id="PS52015">
    <property type="entry name" value="TONB_CTD"/>
    <property type="match status" value="1"/>
</dbReference>
<comment type="subcellular location">
    <subcellularLocation>
        <location evidence="1">Cell inner membrane</location>
        <topology evidence="1">Single-pass membrane protein</topology>
        <orientation evidence="1">Periplasmic side</orientation>
    </subcellularLocation>
</comment>
<gene>
    <name evidence="13" type="ORF">GL267_09800</name>
</gene>
<dbReference type="GO" id="GO:0055085">
    <property type="term" value="P:transmembrane transport"/>
    <property type="evidence" value="ECO:0007669"/>
    <property type="project" value="InterPro"/>
</dbReference>
<keyword evidence="9 11" id="KW-0472">Membrane</keyword>
<feature type="compositionally biased region" description="Pro residues" evidence="10">
    <location>
        <begin position="126"/>
        <end position="143"/>
    </location>
</feature>
<dbReference type="InterPro" id="IPR037682">
    <property type="entry name" value="TonB_C"/>
</dbReference>
<dbReference type="GO" id="GO:0031992">
    <property type="term" value="F:energy transducer activity"/>
    <property type="evidence" value="ECO:0007669"/>
    <property type="project" value="TreeGrafter"/>
</dbReference>
<dbReference type="GO" id="GO:0098797">
    <property type="term" value="C:plasma membrane protein complex"/>
    <property type="evidence" value="ECO:0007669"/>
    <property type="project" value="TreeGrafter"/>
</dbReference>
<keyword evidence="4" id="KW-1003">Cell membrane</keyword>
<dbReference type="NCBIfam" id="TIGR01352">
    <property type="entry name" value="tonB_Cterm"/>
    <property type="match status" value="1"/>
</dbReference>
<evidence type="ECO:0000256" key="10">
    <source>
        <dbReference type="SAM" id="MobiDB-lite"/>
    </source>
</evidence>
<dbReference type="SUPFAM" id="SSF74653">
    <property type="entry name" value="TolA/TonB C-terminal domain"/>
    <property type="match status" value="1"/>
</dbReference>
<feature type="region of interest" description="Disordered" evidence="10">
    <location>
        <begin position="66"/>
        <end position="147"/>
    </location>
</feature>
<keyword evidence="7" id="KW-0653">Protein transport</keyword>
<keyword evidence="8 11" id="KW-1133">Transmembrane helix</keyword>
<dbReference type="Gene3D" id="3.30.1150.10">
    <property type="match status" value="1"/>
</dbReference>
<reference evidence="13" key="1">
    <citation type="submission" date="2019-11" db="EMBL/GenBank/DDBJ databases">
        <title>Acidithiobacillus ferrianus sp. nov.: a facultatively anaerobic and extremely acidophilic chemolithoautotroph.</title>
        <authorList>
            <person name="Norris P.R."/>
            <person name="Falagan C."/>
            <person name="Moya-Beltran A."/>
            <person name="Castro M."/>
            <person name="Quatrini R."/>
            <person name="Johnson D.B."/>
        </authorList>
    </citation>
    <scope>NUCLEOTIDE SEQUENCE [LARGE SCALE GENOMIC DNA]</scope>
    <source>
        <strain evidence="13">MG</strain>
    </source>
</reference>
<comment type="caution">
    <text evidence="13">The sequence shown here is derived from an EMBL/GenBank/DDBJ whole genome shotgun (WGS) entry which is preliminary data.</text>
</comment>
<evidence type="ECO:0000259" key="12">
    <source>
        <dbReference type="PROSITE" id="PS52015"/>
    </source>
</evidence>
<proteinExistence type="inferred from homology"/>
<evidence type="ECO:0000256" key="5">
    <source>
        <dbReference type="ARBA" id="ARBA00022519"/>
    </source>
</evidence>
<feature type="domain" description="TonB C-terminal" evidence="12">
    <location>
        <begin position="153"/>
        <end position="245"/>
    </location>
</feature>
<keyword evidence="6 11" id="KW-0812">Transmembrane</keyword>
<dbReference type="RefSeq" id="WP_163098147.1">
    <property type="nucleotide sequence ID" value="NZ_CP127523.1"/>
</dbReference>
<name>A0A845U6D6_9PROT</name>
<dbReference type="InterPro" id="IPR006260">
    <property type="entry name" value="TonB/TolA_C"/>
</dbReference>
<evidence type="ECO:0000256" key="11">
    <source>
        <dbReference type="SAM" id="Phobius"/>
    </source>
</evidence>
<feature type="transmembrane region" description="Helical" evidence="11">
    <location>
        <begin position="20"/>
        <end position="40"/>
    </location>
</feature>
<evidence type="ECO:0000256" key="7">
    <source>
        <dbReference type="ARBA" id="ARBA00022927"/>
    </source>
</evidence>
<protein>
    <submittedName>
        <fullName evidence="13">TonB family protein</fullName>
    </submittedName>
</protein>
<keyword evidence="5" id="KW-0997">Cell inner membrane</keyword>
<evidence type="ECO:0000256" key="3">
    <source>
        <dbReference type="ARBA" id="ARBA00022448"/>
    </source>
</evidence>
<comment type="similarity">
    <text evidence="2">Belongs to the TonB family.</text>
</comment>